<sequence>MCTHACAMFSACIPPISIRSLGRMMSKSDANYFPDTKTPPEVCVHYPIAVNVFHTANRFSDILSLMTCPTKNWMCAPDYNGFRDLNSPIPKPRLYHKTTIYEQEAKPRHCNLASTAAI</sequence>
<dbReference type="Proteomes" id="UP000499080">
    <property type="component" value="Unassembled WGS sequence"/>
</dbReference>
<dbReference type="EMBL" id="BGPR01016677">
    <property type="protein sequence ID" value="GBN73815.1"/>
    <property type="molecule type" value="Genomic_DNA"/>
</dbReference>
<evidence type="ECO:0000313" key="1">
    <source>
        <dbReference type="EMBL" id="GBN73815.1"/>
    </source>
</evidence>
<organism evidence="1 2">
    <name type="scientific">Araneus ventricosus</name>
    <name type="common">Orbweaver spider</name>
    <name type="synonym">Epeira ventricosa</name>
    <dbReference type="NCBI Taxonomy" id="182803"/>
    <lineage>
        <taxon>Eukaryota</taxon>
        <taxon>Metazoa</taxon>
        <taxon>Ecdysozoa</taxon>
        <taxon>Arthropoda</taxon>
        <taxon>Chelicerata</taxon>
        <taxon>Arachnida</taxon>
        <taxon>Araneae</taxon>
        <taxon>Araneomorphae</taxon>
        <taxon>Entelegynae</taxon>
        <taxon>Araneoidea</taxon>
        <taxon>Araneidae</taxon>
        <taxon>Araneus</taxon>
    </lineage>
</organism>
<reference evidence="1 2" key="1">
    <citation type="journal article" date="2019" name="Sci. Rep.">
        <title>Orb-weaving spider Araneus ventricosus genome elucidates the spidroin gene catalogue.</title>
        <authorList>
            <person name="Kono N."/>
            <person name="Nakamura H."/>
            <person name="Ohtoshi R."/>
            <person name="Moran D.A.P."/>
            <person name="Shinohara A."/>
            <person name="Yoshida Y."/>
            <person name="Fujiwara M."/>
            <person name="Mori M."/>
            <person name="Tomita M."/>
            <person name="Arakawa K."/>
        </authorList>
    </citation>
    <scope>NUCLEOTIDE SEQUENCE [LARGE SCALE GENOMIC DNA]</scope>
</reference>
<accession>A0A4Y2RG34</accession>
<dbReference type="AlphaFoldDB" id="A0A4Y2RG34"/>
<proteinExistence type="predicted"/>
<protein>
    <submittedName>
        <fullName evidence="1">Uncharacterized protein</fullName>
    </submittedName>
</protein>
<evidence type="ECO:0000313" key="2">
    <source>
        <dbReference type="Proteomes" id="UP000499080"/>
    </source>
</evidence>
<name>A0A4Y2RG34_ARAVE</name>
<gene>
    <name evidence="1" type="ORF">AVEN_90766_1</name>
</gene>
<keyword evidence="2" id="KW-1185">Reference proteome</keyword>
<comment type="caution">
    <text evidence="1">The sequence shown here is derived from an EMBL/GenBank/DDBJ whole genome shotgun (WGS) entry which is preliminary data.</text>
</comment>